<dbReference type="AlphaFoldDB" id="A0A0G0WN96"/>
<comment type="caution">
    <text evidence="1">The sequence shown here is derived from an EMBL/GenBank/DDBJ whole genome shotgun (WGS) entry which is preliminary data.</text>
</comment>
<organism evidence="1 2">
    <name type="scientific">Candidatus Curtissbacteria bacterium GW2011_GWA1_41_11</name>
    <dbReference type="NCBI Taxonomy" id="1618409"/>
    <lineage>
        <taxon>Bacteria</taxon>
        <taxon>Candidatus Curtissiibacteriota</taxon>
    </lineage>
</organism>
<dbReference type="Gene3D" id="3.30.160.250">
    <property type="match status" value="1"/>
</dbReference>
<evidence type="ECO:0000313" key="2">
    <source>
        <dbReference type="Proteomes" id="UP000034854"/>
    </source>
</evidence>
<gene>
    <name evidence="1" type="ORF">UU34_C0026G0005</name>
</gene>
<reference evidence="1 2" key="1">
    <citation type="journal article" date="2015" name="Nature">
        <title>rRNA introns, odd ribosomes, and small enigmatic genomes across a large radiation of phyla.</title>
        <authorList>
            <person name="Brown C.T."/>
            <person name="Hug L.A."/>
            <person name="Thomas B.C."/>
            <person name="Sharon I."/>
            <person name="Castelle C.J."/>
            <person name="Singh A."/>
            <person name="Wilkins M.J."/>
            <person name="Williams K.H."/>
            <person name="Banfield J.F."/>
        </authorList>
    </citation>
    <scope>NUCLEOTIDE SEQUENCE [LARGE SCALE GENOMIC DNA]</scope>
</reference>
<evidence type="ECO:0000313" key="1">
    <source>
        <dbReference type="EMBL" id="KKR85925.1"/>
    </source>
</evidence>
<name>A0A0G0WN96_9BACT</name>
<accession>A0A0G0WN96</accession>
<proteinExistence type="predicted"/>
<dbReference type="EMBL" id="LCAG01000026">
    <property type="protein sequence ID" value="KKR85925.1"/>
    <property type="molecule type" value="Genomic_DNA"/>
</dbReference>
<sequence>MQTKALNYRIIIEPEKQGAKTVYNAYCPTLKVADYGNSIDEVLESIKAGIELALESLAKQGKTIPVESTGKKFVTTAHVKAPAGAKLSVA</sequence>
<dbReference type="InterPro" id="IPR035069">
    <property type="entry name" value="TTHA1013/TTHA0281-like"/>
</dbReference>
<evidence type="ECO:0008006" key="3">
    <source>
        <dbReference type="Google" id="ProtNLM"/>
    </source>
</evidence>
<protein>
    <recommendedName>
        <fullName evidence="3">HicB-like antitoxin of toxin-antitoxin system domain-containing protein</fullName>
    </recommendedName>
</protein>
<dbReference type="SUPFAM" id="SSF143100">
    <property type="entry name" value="TTHA1013/TTHA0281-like"/>
    <property type="match status" value="1"/>
</dbReference>
<dbReference type="Proteomes" id="UP000034854">
    <property type="component" value="Unassembled WGS sequence"/>
</dbReference>